<dbReference type="Proteomes" id="UP000005156">
    <property type="component" value="Unassembled WGS sequence"/>
</dbReference>
<proteinExistence type="predicted"/>
<accession>F3QNC7</accession>
<evidence type="ECO:0000313" key="1">
    <source>
        <dbReference type="EMBL" id="EGG50899.1"/>
    </source>
</evidence>
<organism evidence="1 2">
    <name type="scientific">Parasutterella excrementihominis YIT 11859</name>
    <dbReference type="NCBI Taxonomy" id="762966"/>
    <lineage>
        <taxon>Bacteria</taxon>
        <taxon>Pseudomonadati</taxon>
        <taxon>Pseudomonadota</taxon>
        <taxon>Betaproteobacteria</taxon>
        <taxon>Burkholderiales</taxon>
        <taxon>Sutterellaceae</taxon>
        <taxon>Parasutterella</taxon>
    </lineage>
</organism>
<name>F3QNC7_9BURK</name>
<evidence type="ECO:0000313" key="2">
    <source>
        <dbReference type="Proteomes" id="UP000005156"/>
    </source>
</evidence>
<dbReference type="HOGENOM" id="CLU_3046216_0_0_4"/>
<comment type="caution">
    <text evidence="1">The sequence shown here is derived from an EMBL/GenBank/DDBJ whole genome shotgun (WGS) entry which is preliminary data.</text>
</comment>
<gene>
    <name evidence="1" type="ORF">HMPREF9439_02458</name>
</gene>
<sequence length="54" mass="6269">MLKDLRIGPTLWPLKFFASFDRPFQVNSLKTGGILHEQFCGAFFPLLFFRSFDA</sequence>
<dbReference type="AlphaFoldDB" id="F3QNC7"/>
<dbReference type="EMBL" id="AFBP01000094">
    <property type="protein sequence ID" value="EGG50899.1"/>
    <property type="molecule type" value="Genomic_DNA"/>
</dbReference>
<reference evidence="1 2" key="1">
    <citation type="submission" date="2011-02" db="EMBL/GenBank/DDBJ databases">
        <authorList>
            <person name="Weinstock G."/>
            <person name="Sodergren E."/>
            <person name="Clifton S."/>
            <person name="Fulton L."/>
            <person name="Fulton B."/>
            <person name="Courtney L."/>
            <person name="Fronick C."/>
            <person name="Harrison M."/>
            <person name="Strong C."/>
            <person name="Farmer C."/>
            <person name="Delahaunty K."/>
            <person name="Markovic C."/>
            <person name="Hall O."/>
            <person name="Minx P."/>
            <person name="Tomlinson C."/>
            <person name="Mitreva M."/>
            <person name="Hou S."/>
            <person name="Chen J."/>
            <person name="Wollam A."/>
            <person name="Pepin K.H."/>
            <person name="Johnson M."/>
            <person name="Bhonagiri V."/>
            <person name="Zhang X."/>
            <person name="Suruliraj S."/>
            <person name="Warren W."/>
            <person name="Chinwalla A."/>
            <person name="Mardis E.R."/>
            <person name="Wilson R.K."/>
        </authorList>
    </citation>
    <scope>NUCLEOTIDE SEQUENCE [LARGE SCALE GENOMIC DNA]</scope>
    <source>
        <strain evidence="1 2">YIT 11859</strain>
    </source>
</reference>
<protein>
    <submittedName>
        <fullName evidence="1">Conserved domain protein</fullName>
    </submittedName>
</protein>
<keyword evidence="2" id="KW-1185">Reference proteome</keyword>